<dbReference type="InterPro" id="IPR006016">
    <property type="entry name" value="UspA"/>
</dbReference>
<dbReference type="SUPFAM" id="SSF52402">
    <property type="entry name" value="Adenine nucleotide alpha hydrolases-like"/>
    <property type="match status" value="1"/>
</dbReference>
<reference evidence="7 8" key="1">
    <citation type="submission" date="2021-05" db="EMBL/GenBank/DDBJ databases">
        <title>Isolation, identification, and the growth promoting effects of Pantoea dispersa strain YSD J2 from the aboveground leaves of Cyperus esculentus L.Var. Sativus.</title>
        <authorList>
            <person name="Wang S."/>
            <person name="Tang X.M."/>
            <person name="Huang Y.N."/>
        </authorList>
    </citation>
    <scope>NUCLEOTIDE SEQUENCE [LARGE SCALE GENOMIC DNA]</scope>
    <source>
        <strain evidence="8">YSD YN2</strain>
    </source>
</reference>
<dbReference type="NCBIfam" id="NF007512">
    <property type="entry name" value="PRK10116.1"/>
    <property type="match status" value="1"/>
</dbReference>
<dbReference type="Proteomes" id="UP001156318">
    <property type="component" value="Chromosome"/>
</dbReference>
<organism evidence="7 8">
    <name type="scientific">Siccibacter colletis</name>
    <dbReference type="NCBI Taxonomy" id="1505757"/>
    <lineage>
        <taxon>Bacteria</taxon>
        <taxon>Pseudomonadati</taxon>
        <taxon>Pseudomonadota</taxon>
        <taxon>Gammaproteobacteria</taxon>
        <taxon>Enterobacterales</taxon>
        <taxon>Enterobacteriaceae</taxon>
        <taxon>Siccibacter</taxon>
    </lineage>
</organism>
<evidence type="ECO:0000256" key="5">
    <source>
        <dbReference type="PIRNR" id="PIRNR006276"/>
    </source>
</evidence>
<dbReference type="InterPro" id="IPR006015">
    <property type="entry name" value="Universal_stress_UspA"/>
</dbReference>
<evidence type="ECO:0000256" key="1">
    <source>
        <dbReference type="ARBA" id="ARBA00004496"/>
    </source>
</evidence>
<name>A0ABY6J9V0_9ENTR</name>
<evidence type="ECO:0000313" key="8">
    <source>
        <dbReference type="Proteomes" id="UP001156318"/>
    </source>
</evidence>
<comment type="function">
    <text evidence="4 5">Required for resistance to DNA-damaging agents.</text>
</comment>
<feature type="domain" description="UspA" evidence="6">
    <location>
        <begin position="3"/>
        <end position="138"/>
    </location>
</feature>
<dbReference type="PIRSF" id="PIRSF006276">
    <property type="entry name" value="UspA"/>
    <property type="match status" value="1"/>
</dbReference>
<evidence type="ECO:0000256" key="4">
    <source>
        <dbReference type="ARBA" id="ARBA00037131"/>
    </source>
</evidence>
<accession>A0ABY6J9V0</accession>
<proteinExistence type="inferred from homology"/>
<comment type="subcellular location">
    <subcellularLocation>
        <location evidence="1 5">Cytoplasm</location>
    </subcellularLocation>
</comment>
<keyword evidence="8" id="KW-1185">Reference proteome</keyword>
<protein>
    <recommendedName>
        <fullName evidence="5">Universal stress protein</fullName>
    </recommendedName>
</protein>
<sequence length="139" mass="15032">MSYQHVLVAVAVTPESHRLVAKAVSVVKPTGGRISLLTLAADPELYNQLAAPMLDNLRGLMQEETQLFLDELTAQAGYPVWKTTIASGELSEHILAACEEHGVDLVVCGNHNQTLFNKVTCSARRVVSASRVDVLLVPL</sequence>
<comment type="similarity">
    <text evidence="2 5">Belongs to the universal stress protein A family.</text>
</comment>
<dbReference type="EMBL" id="CP074352">
    <property type="protein sequence ID" value="UYU30590.1"/>
    <property type="molecule type" value="Genomic_DNA"/>
</dbReference>
<dbReference type="InterPro" id="IPR014729">
    <property type="entry name" value="Rossmann-like_a/b/a_fold"/>
</dbReference>
<dbReference type="PANTHER" id="PTHR46268">
    <property type="entry name" value="STRESS RESPONSE PROTEIN NHAX"/>
    <property type="match status" value="1"/>
</dbReference>
<dbReference type="PANTHER" id="PTHR46268:SF16">
    <property type="entry name" value="UNIVERSAL STRESS PROTEIN C"/>
    <property type="match status" value="1"/>
</dbReference>
<evidence type="ECO:0000256" key="3">
    <source>
        <dbReference type="ARBA" id="ARBA00022490"/>
    </source>
</evidence>
<dbReference type="Gene3D" id="3.40.50.620">
    <property type="entry name" value="HUPs"/>
    <property type="match status" value="1"/>
</dbReference>
<evidence type="ECO:0000259" key="6">
    <source>
        <dbReference type="Pfam" id="PF00582"/>
    </source>
</evidence>
<evidence type="ECO:0000313" key="7">
    <source>
        <dbReference type="EMBL" id="UYU30590.1"/>
    </source>
</evidence>
<evidence type="ECO:0000256" key="2">
    <source>
        <dbReference type="ARBA" id="ARBA00008791"/>
    </source>
</evidence>
<dbReference type="Pfam" id="PF00582">
    <property type="entry name" value="Usp"/>
    <property type="match status" value="1"/>
</dbReference>
<gene>
    <name evidence="7" type="primary">uspC</name>
    <name evidence="7" type="ORF">KFZ77_11915</name>
</gene>
<keyword evidence="3 5" id="KW-0963">Cytoplasm</keyword>
<dbReference type="RefSeq" id="WP_264384314.1">
    <property type="nucleotide sequence ID" value="NZ_CP074352.1"/>
</dbReference>